<dbReference type="PROSITE" id="PS00076">
    <property type="entry name" value="PYRIDINE_REDOX_1"/>
    <property type="match status" value="1"/>
</dbReference>
<feature type="binding site" evidence="8">
    <location>
        <position position="55"/>
    </location>
    <ligand>
        <name>FAD</name>
        <dbReference type="ChEBI" id="CHEBI:57692"/>
    </ligand>
</feature>
<dbReference type="PRINTS" id="PR00411">
    <property type="entry name" value="PNDRDTASEI"/>
</dbReference>
<keyword evidence="2 10" id="KW-0285">Flavoprotein</keyword>
<comment type="cofactor">
    <cofactor evidence="8">
        <name>FAD</name>
        <dbReference type="ChEBI" id="CHEBI:57692"/>
    </cofactor>
    <text evidence="8">Binds 1 FAD per subunit.</text>
</comment>
<dbReference type="FunFam" id="3.30.390.30:FF:000001">
    <property type="entry name" value="Dihydrolipoyl dehydrogenase"/>
    <property type="match status" value="1"/>
</dbReference>
<evidence type="ECO:0000313" key="13">
    <source>
        <dbReference type="EMBL" id="MBB4284827.1"/>
    </source>
</evidence>
<feature type="binding site" evidence="8">
    <location>
        <position position="203"/>
    </location>
    <ligand>
        <name>NAD(+)</name>
        <dbReference type="ChEBI" id="CHEBI:57540"/>
    </ligand>
</feature>
<dbReference type="Pfam" id="PF02852">
    <property type="entry name" value="Pyr_redox_dim"/>
    <property type="match status" value="1"/>
</dbReference>
<dbReference type="InterPro" id="IPR016156">
    <property type="entry name" value="FAD/NAD-linked_Rdtase_dimer_sf"/>
</dbReference>
<keyword evidence="7 10" id="KW-0676">Redox-active center</keyword>
<comment type="caution">
    <text evidence="13">The sequence shown here is derived from an EMBL/GenBank/DDBJ whole genome shotgun (WGS) entry which is preliminary data.</text>
</comment>
<evidence type="ECO:0000256" key="7">
    <source>
        <dbReference type="ARBA" id="ARBA00023284"/>
    </source>
</evidence>
<evidence type="ECO:0000256" key="9">
    <source>
        <dbReference type="PIRSR" id="PIRSR000350-4"/>
    </source>
</evidence>
<accession>A0A7W6RX74</accession>
<gene>
    <name evidence="13" type="ORF">GGD88_000538</name>
</gene>
<dbReference type="GO" id="GO:0050660">
    <property type="term" value="F:flavin adenine dinucleotide binding"/>
    <property type="evidence" value="ECO:0007669"/>
    <property type="project" value="TreeGrafter"/>
</dbReference>
<evidence type="ECO:0000256" key="8">
    <source>
        <dbReference type="PIRSR" id="PIRSR000350-3"/>
    </source>
</evidence>
<keyword evidence="6" id="KW-1015">Disulfide bond</keyword>
<protein>
    <submittedName>
        <fullName evidence="13">Pyruvate/2-oxoglutarate dehydrogenase complex dihydrolipoamide dehydrogenase (E3) component</fullName>
    </submittedName>
</protein>
<keyword evidence="4" id="KW-0521">NADP</keyword>
<dbReference type="GO" id="GO:0003955">
    <property type="term" value="F:NAD(P)H dehydrogenase (quinone) activity"/>
    <property type="evidence" value="ECO:0007669"/>
    <property type="project" value="TreeGrafter"/>
</dbReference>
<feature type="binding site" evidence="8">
    <location>
        <begin position="180"/>
        <end position="187"/>
    </location>
    <ligand>
        <name>NAD(+)</name>
        <dbReference type="ChEBI" id="CHEBI:57540"/>
    </ligand>
</feature>
<keyword evidence="8" id="KW-0520">NAD</keyword>
<keyword evidence="3 8" id="KW-0274">FAD</keyword>
<dbReference type="PANTHER" id="PTHR43014:SF2">
    <property type="entry name" value="MERCURIC REDUCTASE"/>
    <property type="match status" value="1"/>
</dbReference>
<dbReference type="InterPro" id="IPR004099">
    <property type="entry name" value="Pyr_nucl-diS_OxRdtase_dimer"/>
</dbReference>
<dbReference type="Gene3D" id="3.30.390.30">
    <property type="match status" value="1"/>
</dbReference>
<dbReference type="RefSeq" id="WP_184431435.1">
    <property type="nucleotide sequence ID" value="NZ_JACIGI010000003.1"/>
</dbReference>
<dbReference type="SUPFAM" id="SSF55424">
    <property type="entry name" value="FAD/NAD-linked reductases, dimerisation (C-terminal) domain"/>
    <property type="match status" value="1"/>
</dbReference>
<reference evidence="13 14" key="1">
    <citation type="submission" date="2020-08" db="EMBL/GenBank/DDBJ databases">
        <title>Genome sequencing of Purple Non-Sulfur Bacteria from various extreme environments.</title>
        <authorList>
            <person name="Mayer M."/>
        </authorList>
    </citation>
    <scope>NUCLEOTIDE SEQUENCE [LARGE SCALE GENOMIC DNA]</scope>
    <source>
        <strain evidence="13 14">JA135</strain>
    </source>
</reference>
<dbReference type="InterPro" id="IPR001100">
    <property type="entry name" value="Pyr_nuc-diS_OxRdtase"/>
</dbReference>
<evidence type="ECO:0000256" key="1">
    <source>
        <dbReference type="ARBA" id="ARBA00007532"/>
    </source>
</evidence>
<dbReference type="AlphaFoldDB" id="A0A7W6RX74"/>
<dbReference type="Gene3D" id="3.50.50.60">
    <property type="entry name" value="FAD/NAD(P)-binding domain"/>
    <property type="match status" value="2"/>
</dbReference>
<evidence type="ECO:0000259" key="12">
    <source>
        <dbReference type="Pfam" id="PF07992"/>
    </source>
</evidence>
<feature type="binding site" evidence="8">
    <location>
        <position position="310"/>
    </location>
    <ligand>
        <name>FAD</name>
        <dbReference type="ChEBI" id="CHEBI:57692"/>
    </ligand>
</feature>
<feature type="disulfide bond" description="Redox-active" evidence="9">
    <location>
        <begin position="46"/>
        <end position="51"/>
    </location>
</feature>
<keyword evidence="8" id="KW-0547">Nucleotide-binding</keyword>
<dbReference type="EMBL" id="JACIGI010000003">
    <property type="protein sequence ID" value="MBB4284827.1"/>
    <property type="molecule type" value="Genomic_DNA"/>
</dbReference>
<keyword evidence="14" id="KW-1185">Reference proteome</keyword>
<evidence type="ECO:0000256" key="2">
    <source>
        <dbReference type="ARBA" id="ARBA00022630"/>
    </source>
</evidence>
<evidence type="ECO:0000259" key="11">
    <source>
        <dbReference type="Pfam" id="PF02852"/>
    </source>
</evidence>
<dbReference type="InterPro" id="IPR036188">
    <property type="entry name" value="FAD/NAD-bd_sf"/>
</dbReference>
<evidence type="ECO:0000256" key="5">
    <source>
        <dbReference type="ARBA" id="ARBA00023002"/>
    </source>
</evidence>
<feature type="domain" description="Pyridine nucleotide-disulphide oxidoreductase dimerisation" evidence="11">
    <location>
        <begin position="345"/>
        <end position="453"/>
    </location>
</feature>
<sequence length="478" mass="50399">MTRARPLMPDLCVIGAGAGGLTVAAGAAQMGASVVLVEQGEMGGDCLNVGCVPSKALLAAGAAAQAVRDADRFGIGVPDPEIDFAAVMRHVHGVIAEIAPVDSQERFEGLGVTVLRAPARFLDARTVEAGGQRIRARRVVVATGSRPLVPPIPGLETVPVHTNETIFGLTERPPHLLILGGGPIGCELAQGFRRLGSRVTVVEMGVLLGRDDPELTAVVRARLAAEGVDLREGRRADAVSGQAGAIRLRLAGPDDRTETVAGSHLLVAVGRRPVLEGLDLDAAGIAHTARGITVDDGLRTTNRRVYAIGDVTGGPQFTHVAGFHGASVLKSALFRLPVKISATPIPHVTYTDPELAWVGRSEAEVRAMHGDGMRVLRWPYRDNDRARTDRTTEGLVKVVTDRRGRVLGAGVVGRHGGEVLAPWIVAVHRRLKVAALATMVAPYPTLSETTKRAAGSAFTPGLFSPRTRRLVRLLARLG</sequence>
<comment type="similarity">
    <text evidence="1 10">Belongs to the class-I pyridine nucleotide-disulfide oxidoreductase family.</text>
</comment>
<dbReference type="PIRSF" id="PIRSF000350">
    <property type="entry name" value="Mercury_reductase_MerA"/>
    <property type="match status" value="1"/>
</dbReference>
<evidence type="ECO:0000256" key="3">
    <source>
        <dbReference type="ARBA" id="ARBA00022827"/>
    </source>
</evidence>
<feature type="domain" description="FAD/NAD(P)-binding" evidence="12">
    <location>
        <begin position="10"/>
        <end position="325"/>
    </location>
</feature>
<dbReference type="Proteomes" id="UP000555728">
    <property type="component" value="Unassembled WGS sequence"/>
</dbReference>
<dbReference type="InterPro" id="IPR012999">
    <property type="entry name" value="Pyr_OxRdtase_I_AS"/>
</dbReference>
<dbReference type="SUPFAM" id="SSF51905">
    <property type="entry name" value="FAD/NAD(P)-binding domain"/>
    <property type="match status" value="1"/>
</dbReference>
<evidence type="ECO:0000256" key="4">
    <source>
        <dbReference type="ARBA" id="ARBA00022857"/>
    </source>
</evidence>
<evidence type="ECO:0000256" key="10">
    <source>
        <dbReference type="RuleBase" id="RU003691"/>
    </source>
</evidence>
<proteinExistence type="inferred from homology"/>
<feature type="binding site" evidence="8">
    <location>
        <begin position="143"/>
        <end position="145"/>
    </location>
    <ligand>
        <name>FAD</name>
        <dbReference type="ChEBI" id="CHEBI:57692"/>
    </ligand>
</feature>
<feature type="binding site" evidence="8">
    <location>
        <position position="270"/>
    </location>
    <ligand>
        <name>NAD(+)</name>
        <dbReference type="ChEBI" id="CHEBI:57540"/>
    </ligand>
</feature>
<keyword evidence="5 10" id="KW-0560">Oxidoreductase</keyword>
<evidence type="ECO:0000313" key="14">
    <source>
        <dbReference type="Proteomes" id="UP000555728"/>
    </source>
</evidence>
<keyword evidence="13" id="KW-0670">Pyruvate</keyword>
<dbReference type="PRINTS" id="PR00368">
    <property type="entry name" value="FADPNR"/>
</dbReference>
<organism evidence="13 14">
    <name type="scientific">Roseospira goensis</name>
    <dbReference type="NCBI Taxonomy" id="391922"/>
    <lineage>
        <taxon>Bacteria</taxon>
        <taxon>Pseudomonadati</taxon>
        <taxon>Pseudomonadota</taxon>
        <taxon>Alphaproteobacteria</taxon>
        <taxon>Rhodospirillales</taxon>
        <taxon>Rhodospirillaceae</taxon>
        <taxon>Roseospira</taxon>
    </lineage>
</organism>
<name>A0A7W6RX74_9PROT</name>
<evidence type="ECO:0000256" key="6">
    <source>
        <dbReference type="ARBA" id="ARBA00023157"/>
    </source>
</evidence>
<dbReference type="Pfam" id="PF07992">
    <property type="entry name" value="Pyr_redox_2"/>
    <property type="match status" value="1"/>
</dbReference>
<dbReference type="GO" id="GO:0016668">
    <property type="term" value="F:oxidoreductase activity, acting on a sulfur group of donors, NAD(P) as acceptor"/>
    <property type="evidence" value="ECO:0007669"/>
    <property type="project" value="InterPro"/>
</dbReference>
<dbReference type="InterPro" id="IPR023753">
    <property type="entry name" value="FAD/NAD-binding_dom"/>
</dbReference>
<dbReference type="PANTHER" id="PTHR43014">
    <property type="entry name" value="MERCURIC REDUCTASE"/>
    <property type="match status" value="1"/>
</dbReference>